<evidence type="ECO:0000313" key="8">
    <source>
        <dbReference type="EMBL" id="SOD97735.1"/>
    </source>
</evidence>
<dbReference type="GO" id="GO:0016301">
    <property type="term" value="F:kinase activity"/>
    <property type="evidence" value="ECO:0007669"/>
    <property type="project" value="UniProtKB-KW"/>
</dbReference>
<dbReference type="InterPro" id="IPR035965">
    <property type="entry name" value="PAS-like_dom_sf"/>
</dbReference>
<dbReference type="InterPro" id="IPR036388">
    <property type="entry name" value="WH-like_DNA-bd_sf"/>
</dbReference>
<dbReference type="InterPro" id="IPR011006">
    <property type="entry name" value="CheY-like_superfamily"/>
</dbReference>
<dbReference type="InterPro" id="IPR000014">
    <property type="entry name" value="PAS"/>
</dbReference>
<dbReference type="SUPFAM" id="SSF55785">
    <property type="entry name" value="PYP-like sensor domain (PAS domain)"/>
    <property type="match status" value="1"/>
</dbReference>
<dbReference type="PROSITE" id="PS50921">
    <property type="entry name" value="ANTAR"/>
    <property type="match status" value="1"/>
</dbReference>
<dbReference type="OrthoDB" id="3688893at2"/>
<keyword evidence="3" id="KW-0805">Transcription regulation</keyword>
<feature type="domain" description="ANTAR" evidence="7">
    <location>
        <begin position="386"/>
        <end position="447"/>
    </location>
</feature>
<evidence type="ECO:0000256" key="4">
    <source>
        <dbReference type="ARBA" id="ARBA00023163"/>
    </source>
</evidence>
<keyword evidence="9" id="KW-1185">Reference proteome</keyword>
<dbReference type="Gene3D" id="3.30.450.20">
    <property type="entry name" value="PAS domain"/>
    <property type="match status" value="1"/>
</dbReference>
<dbReference type="PROSITE" id="PS50112">
    <property type="entry name" value="PAS"/>
    <property type="match status" value="1"/>
</dbReference>
<gene>
    <name evidence="8" type="ORF">SAMN06272739_1599</name>
</gene>
<evidence type="ECO:0000313" key="9">
    <source>
        <dbReference type="Proteomes" id="UP000219482"/>
    </source>
</evidence>
<dbReference type="GO" id="GO:0003723">
    <property type="term" value="F:RNA binding"/>
    <property type="evidence" value="ECO:0007669"/>
    <property type="project" value="InterPro"/>
</dbReference>
<keyword evidence="1" id="KW-0808">Transferase</keyword>
<dbReference type="Gene3D" id="1.10.10.10">
    <property type="entry name" value="Winged helix-like DNA-binding domain superfamily/Winged helix DNA-binding domain"/>
    <property type="match status" value="1"/>
</dbReference>
<evidence type="ECO:0000259" key="6">
    <source>
        <dbReference type="PROSITE" id="PS50112"/>
    </source>
</evidence>
<name>A0A286GQB1_9ACTN</name>
<proteinExistence type="predicted"/>
<dbReference type="SUPFAM" id="SSF52172">
    <property type="entry name" value="CheY-like"/>
    <property type="match status" value="1"/>
</dbReference>
<dbReference type="SMART" id="SM01012">
    <property type="entry name" value="ANTAR"/>
    <property type="match status" value="1"/>
</dbReference>
<evidence type="ECO:0000259" key="7">
    <source>
        <dbReference type="PROSITE" id="PS50921"/>
    </source>
</evidence>
<evidence type="ECO:0000256" key="5">
    <source>
        <dbReference type="SAM" id="Coils"/>
    </source>
</evidence>
<keyword evidence="2" id="KW-0418">Kinase</keyword>
<sequence>MTALPEPAEPEEAAGPSELADLLRSLPGGRDVADRVMAELAAVQVAHEELRTAEEEMRAQQEQITQLLVQHDTERRWRGHMAALVPIGLCATDGTGALVDVNQAFATFLGTNLPRLRGKPLSVFLLPEDVAALRAALRTLGTGEVSETRLTVTFKPRHLPPAPAQLFGFTEIADHRSSTARVQWVLVPGDADPATAASVAPVGEASPALERNPAAEASIPAEEVIGLASALAELSALPTGEHDRHRLLGRMATLVGGAVPGGDWVSITVGSPLDPQRLGSDSAEAQDFDGRQVRAGEGPCWDAYRSGTVVLTDDVTSDPRWPALARLAQQGAVRSVISVPVSEEGTTTGAVNVYSGRTATFGPAGRRIAELAGAAVAGILQNVSEREAMQALAANLERALTSRAVIDQAKGMVMARLGVDADEAFARLVKLSSRLNVKLRDLAGLIVEGHVDELLRAGERGPGQ</sequence>
<protein>
    <submittedName>
        <fullName evidence="8">PAS domain S-box-containing protein</fullName>
    </submittedName>
</protein>
<evidence type="ECO:0000256" key="2">
    <source>
        <dbReference type="ARBA" id="ARBA00022777"/>
    </source>
</evidence>
<dbReference type="CDD" id="cd00130">
    <property type="entry name" value="PAS"/>
    <property type="match status" value="1"/>
</dbReference>
<organism evidence="8 9">
    <name type="scientific">Blastococcus haudaquaticus</name>
    <dbReference type="NCBI Taxonomy" id="1938745"/>
    <lineage>
        <taxon>Bacteria</taxon>
        <taxon>Bacillati</taxon>
        <taxon>Actinomycetota</taxon>
        <taxon>Actinomycetes</taxon>
        <taxon>Geodermatophilales</taxon>
        <taxon>Geodermatophilaceae</taxon>
        <taxon>Blastococcus</taxon>
    </lineage>
</organism>
<evidence type="ECO:0000256" key="3">
    <source>
        <dbReference type="ARBA" id="ARBA00023015"/>
    </source>
</evidence>
<evidence type="ECO:0000256" key="1">
    <source>
        <dbReference type="ARBA" id="ARBA00022679"/>
    </source>
</evidence>
<dbReference type="InterPro" id="IPR029016">
    <property type="entry name" value="GAF-like_dom_sf"/>
</dbReference>
<dbReference type="Gene3D" id="3.30.450.40">
    <property type="match status" value="1"/>
</dbReference>
<reference evidence="9" key="1">
    <citation type="submission" date="2017-09" db="EMBL/GenBank/DDBJ databases">
        <authorList>
            <person name="Varghese N."/>
            <person name="Submissions S."/>
        </authorList>
    </citation>
    <scope>NUCLEOTIDE SEQUENCE [LARGE SCALE GENOMIC DNA]</scope>
    <source>
        <strain evidence="9">DSM 44270</strain>
    </source>
</reference>
<dbReference type="SMART" id="SM00091">
    <property type="entry name" value="PAS"/>
    <property type="match status" value="1"/>
</dbReference>
<dbReference type="SMART" id="SM00065">
    <property type="entry name" value="GAF"/>
    <property type="match status" value="1"/>
</dbReference>
<accession>A0A286GQB1</accession>
<keyword evidence="5" id="KW-0175">Coiled coil</keyword>
<dbReference type="RefSeq" id="WP_097183378.1">
    <property type="nucleotide sequence ID" value="NZ_OCNK01000002.1"/>
</dbReference>
<keyword evidence="4" id="KW-0804">Transcription</keyword>
<dbReference type="EMBL" id="OCNK01000002">
    <property type="protein sequence ID" value="SOD97735.1"/>
    <property type="molecule type" value="Genomic_DNA"/>
</dbReference>
<dbReference type="AlphaFoldDB" id="A0A286GQB1"/>
<dbReference type="InterPro" id="IPR003018">
    <property type="entry name" value="GAF"/>
</dbReference>
<dbReference type="Proteomes" id="UP000219482">
    <property type="component" value="Unassembled WGS sequence"/>
</dbReference>
<dbReference type="InterPro" id="IPR013656">
    <property type="entry name" value="PAS_4"/>
</dbReference>
<dbReference type="Pfam" id="PF13185">
    <property type="entry name" value="GAF_2"/>
    <property type="match status" value="1"/>
</dbReference>
<dbReference type="InterPro" id="IPR005561">
    <property type="entry name" value="ANTAR"/>
</dbReference>
<feature type="coiled-coil region" evidence="5">
    <location>
        <begin position="43"/>
        <end position="70"/>
    </location>
</feature>
<dbReference type="Pfam" id="PF08448">
    <property type="entry name" value="PAS_4"/>
    <property type="match status" value="1"/>
</dbReference>
<feature type="domain" description="PAS" evidence="6">
    <location>
        <begin position="91"/>
        <end position="144"/>
    </location>
</feature>
<dbReference type="Pfam" id="PF03861">
    <property type="entry name" value="ANTAR"/>
    <property type="match status" value="1"/>
</dbReference>
<dbReference type="SUPFAM" id="SSF55781">
    <property type="entry name" value="GAF domain-like"/>
    <property type="match status" value="1"/>
</dbReference>